<accession>A0A933GK46</accession>
<sequence length="66" mass="7670">MIWYKTVIDKLLASSLFSEVNLVGAKIRASFNEIRLLDIHYDPTSRSYSYAFIDLSLERKSRSNLL</sequence>
<reference evidence="1" key="1">
    <citation type="submission" date="2020-07" db="EMBL/GenBank/DDBJ databases">
        <title>Huge and variable diversity of episymbiotic CPR bacteria and DPANN archaea in groundwater ecosystems.</title>
        <authorList>
            <person name="He C.Y."/>
            <person name="Keren R."/>
            <person name="Whittaker M."/>
            <person name="Farag I.F."/>
            <person name="Doudna J."/>
            <person name="Cate J.H.D."/>
            <person name="Banfield J.F."/>
        </authorList>
    </citation>
    <scope>NUCLEOTIDE SEQUENCE</scope>
    <source>
        <strain evidence="1">NC_groundwater_1482_Ag_S-0.65um_47_24</strain>
    </source>
</reference>
<name>A0A933GK46_UNCTE</name>
<evidence type="ECO:0000313" key="2">
    <source>
        <dbReference type="Proteomes" id="UP000772181"/>
    </source>
</evidence>
<dbReference type="EMBL" id="JACQWF010000020">
    <property type="protein sequence ID" value="MBI4594833.1"/>
    <property type="molecule type" value="Genomic_DNA"/>
</dbReference>
<gene>
    <name evidence="1" type="ORF">HY730_00460</name>
</gene>
<dbReference type="AlphaFoldDB" id="A0A933GK46"/>
<proteinExistence type="predicted"/>
<protein>
    <submittedName>
        <fullName evidence="1">Uncharacterized protein</fullName>
    </submittedName>
</protein>
<dbReference type="Proteomes" id="UP000772181">
    <property type="component" value="Unassembled WGS sequence"/>
</dbReference>
<comment type="caution">
    <text evidence="1">The sequence shown here is derived from an EMBL/GenBank/DDBJ whole genome shotgun (WGS) entry which is preliminary data.</text>
</comment>
<organism evidence="1 2">
    <name type="scientific">Tectimicrobiota bacterium</name>
    <dbReference type="NCBI Taxonomy" id="2528274"/>
    <lineage>
        <taxon>Bacteria</taxon>
        <taxon>Pseudomonadati</taxon>
        <taxon>Nitrospinota/Tectimicrobiota group</taxon>
        <taxon>Candidatus Tectimicrobiota</taxon>
    </lineage>
</organism>
<evidence type="ECO:0000313" key="1">
    <source>
        <dbReference type="EMBL" id="MBI4594833.1"/>
    </source>
</evidence>